<reference evidence="1" key="1">
    <citation type="submission" date="2021-01" db="EMBL/GenBank/DDBJ databases">
        <authorList>
            <person name="Li R."/>
            <person name="Bekaert M."/>
        </authorList>
    </citation>
    <scope>NUCLEOTIDE SEQUENCE</scope>
    <source>
        <strain evidence="1">Farmed</strain>
    </source>
</reference>
<name>A0A812DCG8_ACAPH</name>
<protein>
    <submittedName>
        <fullName evidence="1">Uncharacterized protein</fullName>
    </submittedName>
</protein>
<dbReference type="Proteomes" id="UP000597762">
    <property type="component" value="Unassembled WGS sequence"/>
</dbReference>
<proteinExistence type="predicted"/>
<accession>A0A812DCG8</accession>
<evidence type="ECO:0000313" key="2">
    <source>
        <dbReference type="Proteomes" id="UP000597762"/>
    </source>
</evidence>
<keyword evidence="2" id="KW-1185">Reference proteome</keyword>
<gene>
    <name evidence="1" type="ORF">SPHA_51543</name>
</gene>
<sequence>MAHRKYSPLPPSHCKEQFNRISFLAAGDYASFSGDCIVIVFTSASLPHTARHSSNRINFSSTAVEITHRNSVHLCSILPLQGTCSPSASLSLTLQGTVQIFQPFQQQWRLRILIVFTSASLLTLQGTVQLDHLSSSSEITHRNSVHLCILHPLTQGNARVFNTALFTVLAAVAIAFHLCLPPHTARQCPTISTFLAAAVEITHRNSVHLCLHPSHTARHCSNISPFLAAVAIAHRNSVHLCLPPSLQGTQQWITHRNSVHLRLPPSHCKALFIYFTFSSSSVDYASSSGDYASNSVLGPPLLRDTVHLFHLFFYVRFRIVTVFTTASLLGTLQDTQWRLRIVSVPPGPFTLHCSSILGTSKALYASNSVHLSSSTVHLFHLSRPADPCSPLLPSLTLLDCSTISPFSSSSGDYARCSVHLYSLPSHCKALFSALLLTLQALFIYFTFSSSTHRNSVHLCLPPSFCKALFIYFHLSSSSGDYIQPEIASNSVHLLQGTVHLFLAAVAITHRNSVSPLLSLTLQDTVHFFTFSSSSGDYACNRHLSPPSPHCKALSIYFNFLAAVEITHRNSVHLCSPPSHTARHCSTISPFLAAVEITHRNSVHLCLPPSHTARHCSTISPFLAAVRLCIVIVFTSASLPHTARHCSIYFTFSSSRRLRIVIVFTSASLPHTARHCSSISPFLAAVITHRNSVHLCLPPSHCKALFIYFTFLAAVEITHPAVEITHRKVQFSALPPSHCKALFIYFTFLAAVAITHRNSVHLCLPPSHCKALFIYFTFSSSSGDYASSREITHRNSVHLCLPPLTLQGTVHLFHLSSSRRLRIVIVFTSASPPHTARHCSSISPFLAAVAITHRNSVHLCLPPHTARHLFTLPPPSHCKALFIYFTFLAAGRLRIVIVFTSASLPHTARHCSSISPFLAAVEITHRNSVHSALPPPSHCKALFNYFTFSSSSGDYARNSVHLCLPPSHCKALFNYFTFLAAVEITHVASVHLCSPPSHCKALFIYFTFSSSSGDYASSRRLRIVIVFTSASPPHTARHCSSISPFLAAVAITHRNSVHLCLPPSHCKALFIYFTFSSSMFTSASLPHTARHCSSISPFLAAVEITHRNSVHLCSSLPARHCSPFQGTQWRLRIVIVFTSASLPHTARHCSSISPFLAAVEITHRNSVHLCLPPSHCKALFIYFTFSSSSGDYASSTARTLSTISPFLAAVFTCPSLTLQGTVHLFHLFLAAVEITHRNSVHLCPSLTLQGTVHLFHLSSSSGLRIVIVFTSASPLTARHSAVEITHRNSVHLCLPPSHCKALFIYFTFSSSSSGVFIASSRHCSSISPLRIVMLPSLTLQGTQQWRLRIVIVFTSASLPHTARHCSSISPFLAAVEITHRNSVHLFPPHTARHCSSISPFLAAVAITHRNSVHLCLPPSHCKALFIYFTFSSSSGALRIASLPHTARHSAVEITHRNSVHLCLPPSHCKTLFIYFTFSSSTAVEITHRNSVHLCLPLTHKALFIYFTFSSSREITHRNSVHLCLLPHTARHCSSISPFLAAVEITHHNSVHLCLPPSHCKALFIYFTFSSSSGDYASCKTSVFTSAFLFIYFTFFCSGDYTFRISNSVHLCLPPLTLQDTQQWRLRIIIVFTSASLPHTARHCSSISPFLAAVEITHRNSVHLCLPSLTLQDTQQWRLRIVIVFTSASLPHTARHCSSISPFLAAVEITHRNSVHLCLPPSHCKALFIYFTFSSSMFTSASLPHTARHCSSISPFLAAVAIKHRNVCSPLPPSLTLQDAVQLFHLFCSMAITSPHTARQFTSVHPPYTCSSISPFLAAVEIAHRNSVHLCLPPSHCKALFIYFTFSSSSGDRAS</sequence>
<comment type="caution">
    <text evidence="1">The sequence shown here is derived from an EMBL/GenBank/DDBJ whole genome shotgun (WGS) entry which is preliminary data.</text>
</comment>
<dbReference type="EMBL" id="CAHIKZ030003127">
    <property type="protein sequence ID" value="CAE1296606.1"/>
    <property type="molecule type" value="Genomic_DNA"/>
</dbReference>
<organism evidence="1 2">
    <name type="scientific">Acanthosepion pharaonis</name>
    <name type="common">Pharaoh cuttlefish</name>
    <name type="synonym">Sepia pharaonis</name>
    <dbReference type="NCBI Taxonomy" id="158019"/>
    <lineage>
        <taxon>Eukaryota</taxon>
        <taxon>Metazoa</taxon>
        <taxon>Spiralia</taxon>
        <taxon>Lophotrochozoa</taxon>
        <taxon>Mollusca</taxon>
        <taxon>Cephalopoda</taxon>
        <taxon>Coleoidea</taxon>
        <taxon>Decapodiformes</taxon>
        <taxon>Sepiida</taxon>
        <taxon>Sepiina</taxon>
        <taxon>Sepiidae</taxon>
        <taxon>Acanthosepion</taxon>
    </lineage>
</organism>
<evidence type="ECO:0000313" key="1">
    <source>
        <dbReference type="EMBL" id="CAE1296606.1"/>
    </source>
</evidence>